<name>A0A1T4MRK2_9HYPH</name>
<protein>
    <recommendedName>
        <fullName evidence="3">DUF2867 domain-containing protein</fullName>
    </recommendedName>
</protein>
<dbReference type="STRING" id="225324.SAMN02745126_01923"/>
<dbReference type="Pfam" id="PF11066">
    <property type="entry name" value="DUF2867"/>
    <property type="match status" value="1"/>
</dbReference>
<proteinExistence type="predicted"/>
<evidence type="ECO:0008006" key="3">
    <source>
        <dbReference type="Google" id="ProtNLM"/>
    </source>
</evidence>
<keyword evidence="2" id="KW-1185">Reference proteome</keyword>
<gene>
    <name evidence="1" type="ORF">SAMN02745126_01923</name>
</gene>
<dbReference type="Proteomes" id="UP000190092">
    <property type="component" value="Unassembled WGS sequence"/>
</dbReference>
<reference evidence="2" key="1">
    <citation type="submission" date="2017-02" db="EMBL/GenBank/DDBJ databases">
        <authorList>
            <person name="Varghese N."/>
            <person name="Submissions S."/>
        </authorList>
    </citation>
    <scope>NUCLEOTIDE SEQUENCE [LARGE SCALE GENOMIC DNA]</scope>
    <source>
        <strain evidence="2">ATCC 27094</strain>
    </source>
</reference>
<evidence type="ECO:0000313" key="2">
    <source>
        <dbReference type="Proteomes" id="UP000190092"/>
    </source>
</evidence>
<dbReference type="EMBL" id="FUWJ01000002">
    <property type="protein sequence ID" value="SJZ69348.1"/>
    <property type="molecule type" value="Genomic_DNA"/>
</dbReference>
<dbReference type="AlphaFoldDB" id="A0A1T4MRK2"/>
<organism evidence="1 2">
    <name type="scientific">Enhydrobacter aerosaccus</name>
    <dbReference type="NCBI Taxonomy" id="225324"/>
    <lineage>
        <taxon>Bacteria</taxon>
        <taxon>Pseudomonadati</taxon>
        <taxon>Pseudomonadota</taxon>
        <taxon>Alphaproteobacteria</taxon>
        <taxon>Hyphomicrobiales</taxon>
        <taxon>Enhydrobacter</taxon>
    </lineage>
</organism>
<dbReference type="InterPro" id="IPR021295">
    <property type="entry name" value="DUF2867"/>
</dbReference>
<evidence type="ECO:0000313" key="1">
    <source>
        <dbReference type="EMBL" id="SJZ69348.1"/>
    </source>
</evidence>
<accession>A0A1T4MRK2</accession>
<dbReference type="RefSeq" id="WP_170920857.1">
    <property type="nucleotide sequence ID" value="NZ_FUWJ01000002.1"/>
</dbReference>
<sequence>MTIVKETAVPTSSVLHGTLADADFFDAYVAPLPDDSLSPMEVFLHASRHTPQWVTRLMSLRNRLVSLVGLKDVGRMQDDVDRPADSYRVGDRLGIFSVFGRTEQEVVLGIDDRHLDVRVSILKECRDGRDSYVVISTVVHVKNCLGHIYMLPVGRIHPLVVKAMMRRVPVPFPGPL</sequence>